<dbReference type="PROSITE" id="PS00107">
    <property type="entry name" value="PROTEIN_KINASE_ATP"/>
    <property type="match status" value="1"/>
</dbReference>
<dbReference type="InterPro" id="IPR000719">
    <property type="entry name" value="Prot_kinase_dom"/>
</dbReference>
<dbReference type="SUPFAM" id="SSF56112">
    <property type="entry name" value="Protein kinase-like (PK-like)"/>
    <property type="match status" value="1"/>
</dbReference>
<dbReference type="EMBL" id="OZ004258">
    <property type="protein sequence ID" value="CAK7911081.1"/>
    <property type="molecule type" value="Genomic_DNA"/>
</dbReference>
<evidence type="ECO:0000256" key="2">
    <source>
        <dbReference type="ARBA" id="ARBA00022840"/>
    </source>
</evidence>
<feature type="domain" description="Protein kinase" evidence="5">
    <location>
        <begin position="75"/>
        <end position="389"/>
    </location>
</feature>
<dbReference type="InterPro" id="IPR017441">
    <property type="entry name" value="Protein_kinase_ATP_BS"/>
</dbReference>
<feature type="region of interest" description="Disordered" evidence="4">
    <location>
        <begin position="690"/>
        <end position="717"/>
    </location>
</feature>
<accession>A0ABP0EEL9</accession>
<dbReference type="SMART" id="SM00220">
    <property type="entry name" value="S_TKc"/>
    <property type="match status" value="1"/>
</dbReference>
<protein>
    <recommendedName>
        <fullName evidence="5">Protein kinase domain-containing protein</fullName>
    </recommendedName>
</protein>
<feature type="compositionally biased region" description="Basic and acidic residues" evidence="4">
    <location>
        <begin position="43"/>
        <end position="60"/>
    </location>
</feature>
<sequence>MPLLSNFKKLFNQEKPSNKDDVSDYSSRDSLRSTNFTISSHSSTEHHQSQSIKKSDDNSHSHSSKCPYPDLPDKYQLLEILGEGAFSVVYKGIDVGTGKPVAIKVIDKRDLNAKQLNNIKNEISIMKRLNHPNILRLLDAHNSAQNCFLILEYCDGGEIFNKIIEYTYFSEDLSRHVFQQLLSSIEYLHSKNIVHRDIKPENLLFNAIPMKSRPVQEFKAAMRASDDETKVDEGSFVDGFGGGTVGVIKLADFGLAKQLKVESMHKNLKTPCGTAGYTAPEVITCHDNNSRISSRYESSDRIAKKNYYSKSVDIWSLGCFLYTILCGFPPFYDDNPDQLTMKILKGEYVFLNPWWDEVSAEAKHLISKMLVIDPEQRITAEEIWRHPWIANGKLEEEKEEDSAANLATAKDSSYVFPDHYFSNVFNSKVSVQHVEDMENSQGNNSLTAAMAGDFGSTSAIPSRSVSPNGFLHPISSSVAMPSLAKSFESAEHIENFEVASGGMKSPPIRSMENLALLSPRANAIKMVFNNPVIHKTSTATAREHSGMINSAISTSNVQFDDSTFKKNFNLSSSSDDDDDEPISRGPLPKTPNPLNVNFKNVFANLGTAIEEEGATSGEEGDNGDEEEEEDDVKSLCDKSRTLFVSPEFNDSEDSMNSAEYDKETRSSSIISGINGDYKFTLNLNDSSLLGRRKSSKGSKSSPGVNEGFFPVEGTTVN</sequence>
<keyword evidence="1 3" id="KW-0547">Nucleotide-binding</keyword>
<dbReference type="PANTHER" id="PTHR24347">
    <property type="entry name" value="SERINE/THREONINE-PROTEIN KINASE"/>
    <property type="match status" value="1"/>
</dbReference>
<evidence type="ECO:0000256" key="3">
    <source>
        <dbReference type="PROSITE-ProRule" id="PRU10141"/>
    </source>
</evidence>
<evidence type="ECO:0000256" key="4">
    <source>
        <dbReference type="SAM" id="MobiDB-lite"/>
    </source>
</evidence>
<keyword evidence="7" id="KW-1185">Reference proteome</keyword>
<evidence type="ECO:0000259" key="5">
    <source>
        <dbReference type="PROSITE" id="PS50011"/>
    </source>
</evidence>
<dbReference type="InterPro" id="IPR008271">
    <property type="entry name" value="Ser/Thr_kinase_AS"/>
</dbReference>
<feature type="region of interest" description="Disordered" evidence="4">
    <location>
        <begin position="647"/>
        <end position="667"/>
    </location>
</feature>
<name>A0ABP0EEL9_9ASCO</name>
<dbReference type="Proteomes" id="UP001497600">
    <property type="component" value="Chromosome F"/>
</dbReference>
<dbReference type="Gene3D" id="1.10.510.10">
    <property type="entry name" value="Transferase(Phosphotransferase) domain 1"/>
    <property type="match status" value="1"/>
</dbReference>
<feature type="region of interest" description="Disordered" evidence="4">
    <location>
        <begin position="14"/>
        <end position="66"/>
    </location>
</feature>
<dbReference type="PROSITE" id="PS50011">
    <property type="entry name" value="PROTEIN_KINASE_DOM"/>
    <property type="match status" value="1"/>
</dbReference>
<gene>
    <name evidence="6" type="ORF">CAAN4_F00804</name>
</gene>
<dbReference type="PROSITE" id="PS00108">
    <property type="entry name" value="PROTEIN_KINASE_ST"/>
    <property type="match status" value="1"/>
</dbReference>
<feature type="region of interest" description="Disordered" evidence="4">
    <location>
        <begin position="611"/>
        <end position="634"/>
    </location>
</feature>
<evidence type="ECO:0000256" key="1">
    <source>
        <dbReference type="ARBA" id="ARBA00022741"/>
    </source>
</evidence>
<evidence type="ECO:0000313" key="6">
    <source>
        <dbReference type="EMBL" id="CAK7911081.1"/>
    </source>
</evidence>
<feature type="compositionally biased region" description="Basic and acidic residues" evidence="4">
    <location>
        <begin position="16"/>
        <end position="31"/>
    </location>
</feature>
<feature type="region of interest" description="Disordered" evidence="4">
    <location>
        <begin position="568"/>
        <end position="596"/>
    </location>
</feature>
<feature type="compositionally biased region" description="Acidic residues" evidence="4">
    <location>
        <begin position="611"/>
        <end position="631"/>
    </location>
</feature>
<dbReference type="Pfam" id="PF00069">
    <property type="entry name" value="Pkinase"/>
    <property type="match status" value="1"/>
</dbReference>
<feature type="binding site" evidence="3">
    <location>
        <position position="104"/>
    </location>
    <ligand>
        <name>ATP</name>
        <dbReference type="ChEBI" id="CHEBI:30616"/>
    </ligand>
</feature>
<proteinExistence type="predicted"/>
<evidence type="ECO:0000313" key="7">
    <source>
        <dbReference type="Proteomes" id="UP001497600"/>
    </source>
</evidence>
<dbReference type="InterPro" id="IPR011009">
    <property type="entry name" value="Kinase-like_dom_sf"/>
</dbReference>
<reference evidence="6 7" key="1">
    <citation type="submission" date="2024-01" db="EMBL/GenBank/DDBJ databases">
        <authorList>
            <consortium name="Genoscope - CEA"/>
            <person name="William W."/>
        </authorList>
    </citation>
    <scope>NUCLEOTIDE SEQUENCE [LARGE SCALE GENOMIC DNA]</scope>
    <source>
        <strain evidence="6 7">29B2s-10</strain>
    </source>
</reference>
<organism evidence="6 7">
    <name type="scientific">[Candida] anglica</name>
    <dbReference type="NCBI Taxonomy" id="148631"/>
    <lineage>
        <taxon>Eukaryota</taxon>
        <taxon>Fungi</taxon>
        <taxon>Dikarya</taxon>
        <taxon>Ascomycota</taxon>
        <taxon>Saccharomycotina</taxon>
        <taxon>Pichiomycetes</taxon>
        <taxon>Debaryomycetaceae</taxon>
        <taxon>Kurtzmaniella</taxon>
    </lineage>
</organism>
<keyword evidence="2 3" id="KW-0067">ATP-binding</keyword>